<proteinExistence type="predicted"/>
<keyword evidence="3" id="KW-1185">Reference proteome</keyword>
<dbReference type="EMBL" id="LT906446">
    <property type="protein sequence ID" value="SNU98184.1"/>
    <property type="molecule type" value="Genomic_DNA"/>
</dbReference>
<evidence type="ECO:0000256" key="1">
    <source>
        <dbReference type="SAM" id="SignalP"/>
    </source>
</evidence>
<accession>A0A239TMZ1</accession>
<dbReference type="Proteomes" id="UP000215383">
    <property type="component" value="Chromosome 1"/>
</dbReference>
<reference evidence="2 3" key="1">
    <citation type="submission" date="2017-06" db="EMBL/GenBank/DDBJ databases">
        <authorList>
            <consortium name="Pathogen Informatics"/>
        </authorList>
    </citation>
    <scope>NUCLEOTIDE SEQUENCE [LARGE SCALE GENOMIC DNA]</scope>
    <source>
        <strain evidence="2 3">NCTC10570</strain>
    </source>
</reference>
<sequence length="175" mass="19701">MKKIVNIFIILGIMIISATALAFPKDENGYKEFYFGEDVNDILSKYEVISVKNNDDGSVVYTIEYEDNSLEQYDILAAPDIQLEFKDGKLCSINRFFAAASPEYAALSFVKLANGINKSFGETHTIDGSKEDKIAYYTWRGEHSTVVLLVDLNPLDVPDSDIKLYRIFCTISPTK</sequence>
<organism evidence="2 3">
    <name type="scientific">Megamonas hypermegale</name>
    <dbReference type="NCBI Taxonomy" id="158847"/>
    <lineage>
        <taxon>Bacteria</taxon>
        <taxon>Bacillati</taxon>
        <taxon>Bacillota</taxon>
        <taxon>Negativicutes</taxon>
        <taxon>Selenomonadales</taxon>
        <taxon>Selenomonadaceae</taxon>
        <taxon>Megamonas</taxon>
    </lineage>
</organism>
<feature type="chain" id="PRO_5011242567" evidence="1">
    <location>
        <begin position="23"/>
        <end position="175"/>
    </location>
</feature>
<evidence type="ECO:0000313" key="2">
    <source>
        <dbReference type="EMBL" id="SNU98184.1"/>
    </source>
</evidence>
<dbReference type="GeneID" id="78506904"/>
<protein>
    <submittedName>
        <fullName evidence="2">Uncharacterized protein</fullName>
    </submittedName>
</protein>
<name>A0A239TMZ1_9FIRM</name>
<dbReference type="AlphaFoldDB" id="A0A239TMZ1"/>
<feature type="signal peptide" evidence="1">
    <location>
        <begin position="1"/>
        <end position="22"/>
    </location>
</feature>
<dbReference type="RefSeq" id="WP_027890735.1">
    <property type="nucleotide sequence ID" value="NZ_LT906446.1"/>
</dbReference>
<gene>
    <name evidence="2" type="ORF">SAMEA4364220_00885</name>
</gene>
<evidence type="ECO:0000313" key="3">
    <source>
        <dbReference type="Proteomes" id="UP000215383"/>
    </source>
</evidence>
<keyword evidence="1" id="KW-0732">Signal</keyword>